<dbReference type="CDD" id="cd05374">
    <property type="entry name" value="17beta-HSD-like_SDR_c"/>
    <property type="match status" value="1"/>
</dbReference>
<proteinExistence type="inferred from homology"/>
<dbReference type="Gene3D" id="3.40.50.720">
    <property type="entry name" value="NAD(P)-binding Rossmann-like Domain"/>
    <property type="match status" value="1"/>
</dbReference>
<keyword evidence="6" id="KW-1185">Reference proteome</keyword>
<protein>
    <submittedName>
        <fullName evidence="5">NADP-dependent 3-hydroxy acid dehydrogenase YdfG</fullName>
    </submittedName>
</protein>
<evidence type="ECO:0000256" key="2">
    <source>
        <dbReference type="ARBA" id="ARBA00023002"/>
    </source>
</evidence>
<dbReference type="EMBL" id="QRDZ01000029">
    <property type="protein sequence ID" value="RED60693.1"/>
    <property type="molecule type" value="Genomic_DNA"/>
</dbReference>
<dbReference type="GO" id="GO:0016491">
    <property type="term" value="F:oxidoreductase activity"/>
    <property type="evidence" value="ECO:0007669"/>
    <property type="project" value="UniProtKB-KW"/>
</dbReference>
<evidence type="ECO:0000256" key="1">
    <source>
        <dbReference type="ARBA" id="ARBA00006484"/>
    </source>
</evidence>
<gene>
    <name evidence="5" type="ORF">DFP98_129106</name>
</gene>
<reference evidence="5 6" key="1">
    <citation type="submission" date="2018-07" db="EMBL/GenBank/DDBJ databases">
        <title>Genomic Encyclopedia of Type Strains, Phase III (KMG-III): the genomes of soil and plant-associated and newly described type strains.</title>
        <authorList>
            <person name="Whitman W."/>
        </authorList>
    </citation>
    <scope>NUCLEOTIDE SEQUENCE [LARGE SCALE GENOMIC DNA]</scope>
    <source>
        <strain evidence="5 6">CECT 7287</strain>
    </source>
</reference>
<dbReference type="PANTHER" id="PTHR43976">
    <property type="entry name" value="SHORT CHAIN DEHYDROGENASE"/>
    <property type="match status" value="1"/>
</dbReference>
<accession>A0A3D9IFY1</accession>
<dbReference type="InterPro" id="IPR057326">
    <property type="entry name" value="KR_dom"/>
</dbReference>
<dbReference type="GO" id="GO:0008206">
    <property type="term" value="P:bile acid metabolic process"/>
    <property type="evidence" value="ECO:0007669"/>
    <property type="project" value="UniProtKB-ARBA"/>
</dbReference>
<evidence type="ECO:0000259" key="4">
    <source>
        <dbReference type="SMART" id="SM00822"/>
    </source>
</evidence>
<dbReference type="RefSeq" id="WP_116064127.1">
    <property type="nucleotide sequence ID" value="NZ_QRDZ01000029.1"/>
</dbReference>
<organism evidence="5 6">
    <name type="scientific">Cohnella phaseoli</name>
    <dbReference type="NCBI Taxonomy" id="456490"/>
    <lineage>
        <taxon>Bacteria</taxon>
        <taxon>Bacillati</taxon>
        <taxon>Bacillota</taxon>
        <taxon>Bacilli</taxon>
        <taxon>Bacillales</taxon>
        <taxon>Paenibacillaceae</taxon>
        <taxon>Cohnella</taxon>
    </lineage>
</organism>
<dbReference type="OrthoDB" id="9775296at2"/>
<dbReference type="SMART" id="SM00822">
    <property type="entry name" value="PKS_KR"/>
    <property type="match status" value="1"/>
</dbReference>
<dbReference type="PRINTS" id="PR00081">
    <property type="entry name" value="GDHRDH"/>
</dbReference>
<evidence type="ECO:0000256" key="3">
    <source>
        <dbReference type="RuleBase" id="RU000363"/>
    </source>
</evidence>
<dbReference type="NCBIfam" id="NF005372">
    <property type="entry name" value="PRK06914.1"/>
    <property type="match status" value="1"/>
</dbReference>
<dbReference type="Pfam" id="PF00106">
    <property type="entry name" value="adh_short"/>
    <property type="match status" value="1"/>
</dbReference>
<comment type="caution">
    <text evidence="5">The sequence shown here is derived from an EMBL/GenBank/DDBJ whole genome shotgun (WGS) entry which is preliminary data.</text>
</comment>
<dbReference type="InterPro" id="IPR036291">
    <property type="entry name" value="NAD(P)-bd_dom_sf"/>
</dbReference>
<name>A0A3D9IFY1_9BACL</name>
<dbReference type="SUPFAM" id="SSF51735">
    <property type="entry name" value="NAD(P)-binding Rossmann-fold domains"/>
    <property type="match status" value="1"/>
</dbReference>
<comment type="similarity">
    <text evidence="1 3">Belongs to the short-chain dehydrogenases/reductases (SDR) family.</text>
</comment>
<dbReference type="PANTHER" id="PTHR43976:SF16">
    <property type="entry name" value="SHORT-CHAIN DEHYDROGENASE_REDUCTASE FAMILY PROTEIN"/>
    <property type="match status" value="1"/>
</dbReference>
<dbReference type="FunFam" id="3.40.50.720:FF:000084">
    <property type="entry name" value="Short-chain dehydrogenase reductase"/>
    <property type="match status" value="1"/>
</dbReference>
<dbReference type="PRINTS" id="PR00080">
    <property type="entry name" value="SDRFAMILY"/>
</dbReference>
<sequence>MSTVERIALVTGASSGFGLLISLSLANKGCRVVATMRDPQRRDPLLQEAERLGVADKLEVARLDVTDAASIEAVVAQTLERYGRIDVLVNNAGYAVGGFVEEVPLEAWRAQLETNLIGVVAVTQAVLPAMRRQGEGTVIHIGSVSGRVGLPGYGVYAASKFAVEGFSESLRHEVAPYGIRVYLVEPGAYRTPIWDKGFATIHAKPDSPYERMLNAVLGFARKSAESAPHPREVAALVARLAVSSRTKTLRHPIGQGARTLVAASRFVPWRWIEAAIRRTLNRAAAKADPSAKTYAKDETSQR</sequence>
<dbReference type="PROSITE" id="PS00061">
    <property type="entry name" value="ADH_SHORT"/>
    <property type="match status" value="1"/>
</dbReference>
<dbReference type="Proteomes" id="UP000256977">
    <property type="component" value="Unassembled WGS sequence"/>
</dbReference>
<keyword evidence="2" id="KW-0560">Oxidoreductase</keyword>
<dbReference type="InterPro" id="IPR020904">
    <property type="entry name" value="Sc_DH/Rdtase_CS"/>
</dbReference>
<evidence type="ECO:0000313" key="5">
    <source>
        <dbReference type="EMBL" id="RED60693.1"/>
    </source>
</evidence>
<evidence type="ECO:0000313" key="6">
    <source>
        <dbReference type="Proteomes" id="UP000256977"/>
    </source>
</evidence>
<feature type="domain" description="Ketoreductase" evidence="4">
    <location>
        <begin position="6"/>
        <end position="187"/>
    </location>
</feature>
<dbReference type="InterPro" id="IPR002347">
    <property type="entry name" value="SDR_fam"/>
</dbReference>
<dbReference type="AlphaFoldDB" id="A0A3D9IFY1"/>
<dbReference type="InterPro" id="IPR051911">
    <property type="entry name" value="SDR_oxidoreductase"/>
</dbReference>